<evidence type="ECO:0000313" key="2">
    <source>
        <dbReference type="Proteomes" id="UP000800040"/>
    </source>
</evidence>
<reference evidence="1" key="1">
    <citation type="submission" date="2020-01" db="EMBL/GenBank/DDBJ databases">
        <authorList>
            <consortium name="DOE Joint Genome Institute"/>
            <person name="Haridas S."/>
            <person name="Albert R."/>
            <person name="Binder M."/>
            <person name="Bloem J."/>
            <person name="Labutti K."/>
            <person name="Salamov A."/>
            <person name="Andreopoulos B."/>
            <person name="Baker S.E."/>
            <person name="Barry K."/>
            <person name="Bills G."/>
            <person name="Bluhm B.H."/>
            <person name="Cannon C."/>
            <person name="Castanera R."/>
            <person name="Culley D.E."/>
            <person name="Daum C."/>
            <person name="Ezra D."/>
            <person name="Gonzalez J.B."/>
            <person name="Henrissat B."/>
            <person name="Kuo A."/>
            <person name="Liang C."/>
            <person name="Lipzen A."/>
            <person name="Lutzoni F."/>
            <person name="Magnuson J."/>
            <person name="Mondo S."/>
            <person name="Nolan M."/>
            <person name="Ohm R."/>
            <person name="Pangilinan J."/>
            <person name="Park H.-J."/>
            <person name="Ramirez L."/>
            <person name="Alfaro M."/>
            <person name="Sun H."/>
            <person name="Tritt A."/>
            <person name="Yoshinaga Y."/>
            <person name="Zwiers L.-H."/>
            <person name="Turgeon B.G."/>
            <person name="Goodwin S.B."/>
            <person name="Spatafora J.W."/>
            <person name="Crous P.W."/>
            <person name="Grigoriev I.V."/>
        </authorList>
    </citation>
    <scope>NUCLEOTIDE SEQUENCE</scope>
    <source>
        <strain evidence="1">P77</strain>
    </source>
</reference>
<name>A0A6A5K5W7_9PLEO</name>
<dbReference type="AlphaFoldDB" id="A0A6A5K5W7"/>
<organism evidence="1 2">
    <name type="scientific">Decorospora gaudefroyi</name>
    <dbReference type="NCBI Taxonomy" id="184978"/>
    <lineage>
        <taxon>Eukaryota</taxon>
        <taxon>Fungi</taxon>
        <taxon>Dikarya</taxon>
        <taxon>Ascomycota</taxon>
        <taxon>Pezizomycotina</taxon>
        <taxon>Dothideomycetes</taxon>
        <taxon>Pleosporomycetidae</taxon>
        <taxon>Pleosporales</taxon>
        <taxon>Pleosporineae</taxon>
        <taxon>Pleosporaceae</taxon>
        <taxon>Decorospora</taxon>
    </lineage>
</organism>
<dbReference type="EMBL" id="ML975421">
    <property type="protein sequence ID" value="KAF1829854.1"/>
    <property type="molecule type" value="Genomic_DNA"/>
</dbReference>
<proteinExistence type="predicted"/>
<accession>A0A6A5K5W7</accession>
<protein>
    <submittedName>
        <fullName evidence="1">Uncharacterized protein</fullName>
    </submittedName>
</protein>
<gene>
    <name evidence="1" type="ORF">BDW02DRAFT_651048</name>
</gene>
<sequence length="356" mass="41852">MATLAGLDTENSQLLAKCIEALKEEYSIKLQLEALPIKINKLRRRGRILDTKRRDNQTETSDLFLAYAKKGCLEFCRKVHQTFPREIRDVIYSYITGCQYVAIRSELKAWNHYNYFSSSHEAQLQHASESVDEDHWWNKDFVGAEMRREIGENYYRISCFEFGDEFENIPRFRVTDQWKLGFLPVDFVQKVEVSVTCDGSSFKRMDEAREQELPTDWGWDGYERGIILSTTTLMAHLELLFGFRPGTAISIKLKLDPYQEMSAFERQEFACENLVPLIFPTLQRLKNNGFKVRFILHASNSIPGTYHPNERNFTSAWCPRSVDELANDFFEYVEEQKKQDQRIALWEQEDELFGYE</sequence>
<dbReference type="OrthoDB" id="3676762at2759"/>
<dbReference type="Proteomes" id="UP000800040">
    <property type="component" value="Unassembled WGS sequence"/>
</dbReference>
<evidence type="ECO:0000313" key="1">
    <source>
        <dbReference type="EMBL" id="KAF1829854.1"/>
    </source>
</evidence>
<keyword evidence="2" id="KW-1185">Reference proteome</keyword>